<dbReference type="AlphaFoldDB" id="A0A0R2BCJ0"/>
<keyword evidence="3" id="KW-0378">Hydrolase</keyword>
<evidence type="ECO:0000256" key="3">
    <source>
        <dbReference type="ARBA" id="ARBA00022801"/>
    </source>
</evidence>
<dbReference type="Proteomes" id="UP000051845">
    <property type="component" value="Unassembled WGS sequence"/>
</dbReference>
<dbReference type="InterPro" id="IPR021190">
    <property type="entry name" value="Pept_M10A"/>
</dbReference>
<keyword evidence="1" id="KW-0645">Protease</keyword>
<evidence type="ECO:0000313" key="7">
    <source>
        <dbReference type="Proteomes" id="UP000051845"/>
    </source>
</evidence>
<sequence length="237" mass="26379">MIDMIQLTRKRQLALLLLTMILAIIPPVESLAAITPVYPCRFPTATATVKLNVGGYYGKIWQKAIQAWNKTGVFSFKLTTASNAQIQITGLPKGAYSTTYVGMTYIYHDNNGNISSDQTYLNTALLKAAHYTKTQDVHVAEHELGHTVGLAHNPGEKSVMYYANRYYPIEAVDSEAVRTHYAMSTAEDRILTMPSADSMTKQGIRRLMLFDSALNPLSVDHDIQFVKVSDDEPIPFT</sequence>
<dbReference type="InterPro" id="IPR001818">
    <property type="entry name" value="Pept_M10_metallopeptidase"/>
</dbReference>
<keyword evidence="4" id="KW-0862">Zinc</keyword>
<dbReference type="Pfam" id="PF00413">
    <property type="entry name" value="Peptidase_M10"/>
    <property type="match status" value="1"/>
</dbReference>
<evidence type="ECO:0000256" key="1">
    <source>
        <dbReference type="ARBA" id="ARBA00022670"/>
    </source>
</evidence>
<reference evidence="6 7" key="1">
    <citation type="journal article" date="2015" name="Genome Announc.">
        <title>Expanding the biotechnology potential of lactobacilli through comparative genomics of 213 strains and associated genera.</title>
        <authorList>
            <person name="Sun Z."/>
            <person name="Harris H.M."/>
            <person name="McCann A."/>
            <person name="Guo C."/>
            <person name="Argimon S."/>
            <person name="Zhang W."/>
            <person name="Yang X."/>
            <person name="Jeffery I.B."/>
            <person name="Cooney J.C."/>
            <person name="Kagawa T.F."/>
            <person name="Liu W."/>
            <person name="Song Y."/>
            <person name="Salvetti E."/>
            <person name="Wrobel A."/>
            <person name="Rasinkangas P."/>
            <person name="Parkhill J."/>
            <person name="Rea M.C."/>
            <person name="O'Sullivan O."/>
            <person name="Ritari J."/>
            <person name="Douillard F.P."/>
            <person name="Paul Ross R."/>
            <person name="Yang R."/>
            <person name="Briner A.E."/>
            <person name="Felis G.E."/>
            <person name="de Vos W.M."/>
            <person name="Barrangou R."/>
            <person name="Klaenhammer T.R."/>
            <person name="Caufield P.W."/>
            <person name="Cui Y."/>
            <person name="Zhang H."/>
            <person name="O'Toole P.W."/>
        </authorList>
    </citation>
    <scope>NUCLEOTIDE SEQUENCE [LARGE SCALE GENOMIC DNA]</scope>
    <source>
        <strain evidence="6 7">DSM 20515</strain>
    </source>
</reference>
<accession>A0A0R2BCJ0</accession>
<proteinExistence type="predicted"/>
<comment type="caution">
    <text evidence="6">The sequence shown here is derived from an EMBL/GenBank/DDBJ whole genome shotgun (WGS) entry which is preliminary data.</text>
</comment>
<evidence type="ECO:0000313" key="6">
    <source>
        <dbReference type="EMBL" id="KRM77117.1"/>
    </source>
</evidence>
<dbReference type="GO" id="GO:0006508">
    <property type="term" value="P:proteolysis"/>
    <property type="evidence" value="ECO:0007669"/>
    <property type="project" value="UniProtKB-KW"/>
</dbReference>
<dbReference type="SUPFAM" id="SSF55486">
    <property type="entry name" value="Metalloproteases ('zincins'), catalytic domain"/>
    <property type="match status" value="1"/>
</dbReference>
<dbReference type="Gene3D" id="3.40.390.10">
    <property type="entry name" value="Collagenase (Catalytic Domain)"/>
    <property type="match status" value="1"/>
</dbReference>
<dbReference type="EMBL" id="AYYR01000013">
    <property type="protein sequence ID" value="KRM77117.1"/>
    <property type="molecule type" value="Genomic_DNA"/>
</dbReference>
<dbReference type="PRINTS" id="PR00138">
    <property type="entry name" value="MATRIXIN"/>
</dbReference>
<evidence type="ECO:0000256" key="2">
    <source>
        <dbReference type="ARBA" id="ARBA00022723"/>
    </source>
</evidence>
<dbReference type="PATRIC" id="fig|1423733.4.peg.374"/>
<evidence type="ECO:0000256" key="4">
    <source>
        <dbReference type="ARBA" id="ARBA00022833"/>
    </source>
</evidence>
<organism evidence="6 7">
    <name type="scientific">Secundilactobacillus collinoides DSM 20515 = JCM 1123</name>
    <dbReference type="NCBI Taxonomy" id="1423733"/>
    <lineage>
        <taxon>Bacteria</taxon>
        <taxon>Bacillati</taxon>
        <taxon>Bacillota</taxon>
        <taxon>Bacilli</taxon>
        <taxon>Lactobacillales</taxon>
        <taxon>Lactobacillaceae</taxon>
        <taxon>Secundilactobacillus</taxon>
    </lineage>
</organism>
<protein>
    <recommendedName>
        <fullName evidence="5">Peptidase M10 metallopeptidase domain-containing protein</fullName>
    </recommendedName>
</protein>
<dbReference type="GO" id="GO:0004222">
    <property type="term" value="F:metalloendopeptidase activity"/>
    <property type="evidence" value="ECO:0007669"/>
    <property type="project" value="InterPro"/>
</dbReference>
<dbReference type="GO" id="GO:0031012">
    <property type="term" value="C:extracellular matrix"/>
    <property type="evidence" value="ECO:0007669"/>
    <property type="project" value="InterPro"/>
</dbReference>
<dbReference type="InterPro" id="IPR024079">
    <property type="entry name" value="MetalloPept_cat_dom_sf"/>
</dbReference>
<dbReference type="GO" id="GO:0008270">
    <property type="term" value="F:zinc ion binding"/>
    <property type="evidence" value="ECO:0007669"/>
    <property type="project" value="InterPro"/>
</dbReference>
<evidence type="ECO:0000259" key="5">
    <source>
        <dbReference type="Pfam" id="PF00413"/>
    </source>
</evidence>
<keyword evidence="2" id="KW-0479">Metal-binding</keyword>
<name>A0A0R2BCJ0_SECCO</name>
<gene>
    <name evidence="6" type="ORF">FC82_GL000351</name>
</gene>
<feature type="domain" description="Peptidase M10 metallopeptidase" evidence="5">
    <location>
        <begin position="60"/>
        <end position="177"/>
    </location>
</feature>